<organism evidence="1 2">
    <name type="scientific">Escherichia coli</name>
    <dbReference type="NCBI Taxonomy" id="562"/>
    <lineage>
        <taxon>Bacteria</taxon>
        <taxon>Pseudomonadati</taxon>
        <taxon>Pseudomonadota</taxon>
        <taxon>Gammaproteobacteria</taxon>
        <taxon>Enterobacterales</taxon>
        <taxon>Enterobacteriaceae</taxon>
        <taxon>Escherichia</taxon>
    </lineage>
</organism>
<comment type="caution">
    <text evidence="1">The sequence shown here is derived from an EMBL/GenBank/DDBJ whole genome shotgun (WGS) entry which is preliminary data.</text>
</comment>
<dbReference type="EMBL" id="MRVZ01000027">
    <property type="protein sequence ID" value="PAU24273.1"/>
    <property type="molecule type" value="Genomic_DNA"/>
</dbReference>
<protein>
    <submittedName>
        <fullName evidence="1">Uncharacterized protein</fullName>
    </submittedName>
</protein>
<dbReference type="AlphaFoldDB" id="A0A2A2CD52"/>
<dbReference type="Proteomes" id="UP000218543">
    <property type="component" value="Unassembled WGS sequence"/>
</dbReference>
<sequence>MTNNTLLPIQDTQTQDDEIIRQRQSEACARVEEELTRTKIPPPAPRLMPPEKFALEDFVEKYPRRLKATKNRPSG</sequence>
<accession>A0A2A2CD52</accession>
<gene>
    <name evidence="1" type="ORF">BTQ06_09245</name>
</gene>
<proteinExistence type="predicted"/>
<dbReference type="RefSeq" id="WP_095586041.1">
    <property type="nucleotide sequence ID" value="NZ_MRVZ01000027.1"/>
</dbReference>
<reference evidence="1 2" key="1">
    <citation type="submission" date="2016-12" db="EMBL/GenBank/DDBJ databases">
        <title>Real-Time Genomic Investigation Underlying the Public Health Response to a Shiga Toxin-Producing Escherichia Coli O26:H11 Outbreak in a Nursery.</title>
        <authorList>
            <person name="Ferdous M."/>
            <person name="Moran-Gilad J."/>
            <person name="Rossen J.W."/>
            <person name="Gdalevich M."/>
        </authorList>
    </citation>
    <scope>NUCLEOTIDE SEQUENCE [LARGE SCALE GENOMIC DNA]</scope>
    <source>
        <strain evidence="1 2">STEC 514-2</strain>
    </source>
</reference>
<evidence type="ECO:0000313" key="1">
    <source>
        <dbReference type="EMBL" id="PAU24273.1"/>
    </source>
</evidence>
<name>A0A2A2CD52_ECOLX</name>
<evidence type="ECO:0000313" key="2">
    <source>
        <dbReference type="Proteomes" id="UP000218543"/>
    </source>
</evidence>